<dbReference type="GO" id="GO:0016020">
    <property type="term" value="C:membrane"/>
    <property type="evidence" value="ECO:0007669"/>
    <property type="project" value="UniProtKB-SubCell"/>
</dbReference>
<dbReference type="GO" id="GO:0004888">
    <property type="term" value="F:transmembrane signaling receptor activity"/>
    <property type="evidence" value="ECO:0007669"/>
    <property type="project" value="InterPro"/>
</dbReference>
<name>A0A9P1II73_9PELO</name>
<dbReference type="InterPro" id="IPR000609">
    <property type="entry name" value="7TM_GPCR_serpentine_rcpt_Srg"/>
</dbReference>
<keyword evidence="8" id="KW-1185">Reference proteome</keyword>
<dbReference type="PRINTS" id="PR00698">
    <property type="entry name" value="TMPROTEINSRG"/>
</dbReference>
<dbReference type="InterPro" id="IPR051119">
    <property type="entry name" value="Nematode_SR-like"/>
</dbReference>
<evidence type="ECO:0000313" key="7">
    <source>
        <dbReference type="EMBL" id="CAI5445997.1"/>
    </source>
</evidence>
<protein>
    <recommendedName>
        <fullName evidence="6">Serpentine receptor class gamma</fullName>
    </recommendedName>
</protein>
<feature type="transmembrane region" description="Helical" evidence="6">
    <location>
        <begin position="142"/>
        <end position="169"/>
    </location>
</feature>
<comment type="similarity">
    <text evidence="2 6">Belongs to the nematode receptor-like protein srg family.</text>
</comment>
<feature type="transmembrane region" description="Helical" evidence="6">
    <location>
        <begin position="181"/>
        <end position="202"/>
    </location>
</feature>
<evidence type="ECO:0000313" key="8">
    <source>
        <dbReference type="Proteomes" id="UP001152747"/>
    </source>
</evidence>
<evidence type="ECO:0000256" key="5">
    <source>
        <dbReference type="ARBA" id="ARBA00023136"/>
    </source>
</evidence>
<evidence type="ECO:0000256" key="3">
    <source>
        <dbReference type="ARBA" id="ARBA00022692"/>
    </source>
</evidence>
<comment type="subcellular location">
    <subcellularLocation>
        <location evidence="1">Membrane</location>
        <topology evidence="1">Multi-pass membrane protein</topology>
    </subcellularLocation>
</comment>
<dbReference type="Proteomes" id="UP001152747">
    <property type="component" value="Unassembled WGS sequence"/>
</dbReference>
<dbReference type="PANTHER" id="PTHR31627:SF43">
    <property type="entry name" value="SERPENTINE RECEPTOR CLASS GAMMA-15"/>
    <property type="match status" value="1"/>
</dbReference>
<proteinExistence type="inferred from homology"/>
<feature type="transmembrane region" description="Helical" evidence="6">
    <location>
        <begin position="214"/>
        <end position="237"/>
    </location>
</feature>
<sequence length="262" mass="30230">MNSGNSSFFVIYTIDSIASITILCFDIFFSRILIYIIPLCPIITPFFYESSIIAKISLFVPNYMKAMKAVTQIFMSINRMCCVLYPLNYTQKWKYYMKPIIFIITLSPNLVTWNLLISRPYLVQSFGGFAFSYLKKVSWAKLSTFHLTFVTISMFFTFICTTVTLFKLIMLPERIKRTEKTLCIATIIISIGFTAVAINQFMWAFCAQCQTSGLLYSVQFLCYDLVNIGSPIVIILISRDLRRNIFKKQSSISIVRMVTSQF</sequence>
<dbReference type="PANTHER" id="PTHR31627">
    <property type="entry name" value="SERPENTINE RECEPTOR CLASS GAMMA-RELATED"/>
    <property type="match status" value="1"/>
</dbReference>
<evidence type="ECO:0000256" key="1">
    <source>
        <dbReference type="ARBA" id="ARBA00004141"/>
    </source>
</evidence>
<dbReference type="EMBL" id="CANHGI010000003">
    <property type="protein sequence ID" value="CAI5445997.1"/>
    <property type="molecule type" value="Genomic_DNA"/>
</dbReference>
<accession>A0A9P1II73</accession>
<organism evidence="7 8">
    <name type="scientific">Caenorhabditis angaria</name>
    <dbReference type="NCBI Taxonomy" id="860376"/>
    <lineage>
        <taxon>Eukaryota</taxon>
        <taxon>Metazoa</taxon>
        <taxon>Ecdysozoa</taxon>
        <taxon>Nematoda</taxon>
        <taxon>Chromadorea</taxon>
        <taxon>Rhabditida</taxon>
        <taxon>Rhabditina</taxon>
        <taxon>Rhabditomorpha</taxon>
        <taxon>Rhabditoidea</taxon>
        <taxon>Rhabditidae</taxon>
        <taxon>Peloderinae</taxon>
        <taxon>Caenorhabditis</taxon>
    </lineage>
</organism>
<keyword evidence="3 6" id="KW-0812">Transmembrane</keyword>
<keyword evidence="4 6" id="KW-1133">Transmembrane helix</keyword>
<keyword evidence="5 6" id="KW-0472">Membrane</keyword>
<feature type="transmembrane region" description="Helical" evidence="6">
    <location>
        <begin position="100"/>
        <end position="122"/>
    </location>
</feature>
<feature type="transmembrane region" description="Helical" evidence="6">
    <location>
        <begin position="32"/>
        <end position="49"/>
    </location>
</feature>
<dbReference type="GO" id="GO:0007606">
    <property type="term" value="P:sensory perception of chemical stimulus"/>
    <property type="evidence" value="ECO:0007669"/>
    <property type="project" value="UniProtKB-UniRule"/>
</dbReference>
<dbReference type="OrthoDB" id="5871702at2759"/>
<comment type="caution">
    <text evidence="6">Lacks conserved residue(s) required for the propagation of feature annotation.</text>
</comment>
<reference evidence="7" key="1">
    <citation type="submission" date="2022-11" db="EMBL/GenBank/DDBJ databases">
        <authorList>
            <person name="Kikuchi T."/>
        </authorList>
    </citation>
    <scope>NUCLEOTIDE SEQUENCE</scope>
    <source>
        <strain evidence="7">PS1010</strain>
    </source>
</reference>
<gene>
    <name evidence="7" type="ORF">CAMP_LOCUS8634</name>
</gene>
<dbReference type="Pfam" id="PF02118">
    <property type="entry name" value="Srg"/>
    <property type="match status" value="1"/>
</dbReference>
<evidence type="ECO:0000256" key="2">
    <source>
        <dbReference type="ARBA" id="ARBA00005692"/>
    </source>
</evidence>
<dbReference type="AlphaFoldDB" id="A0A9P1II73"/>
<feature type="transmembrane region" description="Helical" evidence="6">
    <location>
        <begin position="6"/>
        <end position="25"/>
    </location>
</feature>
<evidence type="ECO:0000256" key="4">
    <source>
        <dbReference type="ARBA" id="ARBA00022989"/>
    </source>
</evidence>
<evidence type="ECO:0000256" key="6">
    <source>
        <dbReference type="RuleBase" id="RU280813"/>
    </source>
</evidence>
<comment type="caution">
    <text evidence="7">The sequence shown here is derived from an EMBL/GenBank/DDBJ whole genome shotgun (WGS) entry which is preliminary data.</text>
</comment>